<organism evidence="2 3">
    <name type="scientific">Thermus oshimai JL-2</name>
    <dbReference type="NCBI Taxonomy" id="751945"/>
    <lineage>
        <taxon>Bacteria</taxon>
        <taxon>Thermotogati</taxon>
        <taxon>Deinococcota</taxon>
        <taxon>Deinococci</taxon>
        <taxon>Thermales</taxon>
        <taxon>Thermaceae</taxon>
        <taxon>Thermus</taxon>
    </lineage>
</organism>
<sequence length="321" mass="36106">MTPPGERLQALEAKRRWTLLRFLSLGLLSLILVAFALFHLAFAPLWLFLSGLVLSLVPFAVGSFLAEAFWEEVRKALVRPVVEAQGFRYTPEGGLGLEELLWTGFLPPWPHHQTEDLVEGRLGGCPFRASRLVVSIPVSLMGAHILNRGTVYLFRLPRAYSGTLHLQDREWGTGMGMLLFSGAFFLLALLVLGRAWREERTLFFGALALLLAWGLMAWDRFRALKAKAPPLESFFRVYGKGPLDPSLAQALVQLRRALGRPFHLTLEGERLALFLQGETFRPSLLQPLPEWLAKAEARWKEEVSALGRFLETVVPVIQTPK</sequence>
<dbReference type="Proteomes" id="UP000000211">
    <property type="component" value="Plasmid pTHEOS01"/>
</dbReference>
<evidence type="ECO:0000313" key="3">
    <source>
        <dbReference type="Proteomes" id="UP000000211"/>
    </source>
</evidence>
<proteinExistence type="predicted"/>
<keyword evidence="1" id="KW-0812">Transmembrane</keyword>
<keyword evidence="2" id="KW-0614">Plasmid</keyword>
<reference evidence="2 3" key="1">
    <citation type="journal article" date="2013" name="Genome Announc.">
        <title>Whole Genome Sequencing of Thermus oshimai JL-2 and Thermus thermophilus JL-18, Incomplete Denitrifiers from the United States Great Basin.</title>
        <authorList>
            <person name="Murugapiran S.K."/>
            <person name="Huntemann M."/>
            <person name="Wei C.L."/>
            <person name="Han J."/>
            <person name="Detter J.C."/>
            <person name="Han C.S."/>
            <person name="Erkkila T.H."/>
            <person name="Teshima H."/>
            <person name="Chen A."/>
            <person name="Kyrpides N."/>
            <person name="Mavrommatis K."/>
            <person name="Markowitz V."/>
            <person name="Szeto E."/>
            <person name="Ivanova N."/>
            <person name="Pagani I."/>
            <person name="Lam J."/>
            <person name="McDonald A.I."/>
            <person name="Dodsworth J.A."/>
            <person name="Pati A."/>
            <person name="Goodwin L."/>
            <person name="Peters L."/>
            <person name="Pitluck S."/>
            <person name="Woyke T."/>
            <person name="Hedlund B.P."/>
        </authorList>
    </citation>
    <scope>NUCLEOTIDE SEQUENCE</scope>
    <source>
        <strain evidence="2 3">JL-2</strain>
        <plasmid evidence="2">pTHEOS01</plasmid>
    </source>
</reference>
<dbReference type="PATRIC" id="fig|751945.3.peg.2174"/>
<dbReference type="RefSeq" id="WP_015065225.1">
    <property type="nucleotide sequence ID" value="NC_019387.1"/>
</dbReference>
<accession>K7RLG3</accession>
<gene>
    <name evidence="2" type="ORF">Theos_2236</name>
</gene>
<dbReference type="AlphaFoldDB" id="K7RLG3"/>
<feature type="transmembrane region" description="Helical" evidence="1">
    <location>
        <begin position="202"/>
        <end position="218"/>
    </location>
</feature>
<keyword evidence="1" id="KW-0472">Membrane</keyword>
<keyword evidence="1" id="KW-1133">Transmembrane helix</keyword>
<name>K7RLG3_THEOS</name>
<dbReference type="KEGG" id="tos:Theos_2236"/>
<evidence type="ECO:0000313" key="2">
    <source>
        <dbReference type="EMBL" id="AFV77227.1"/>
    </source>
</evidence>
<feature type="transmembrane region" description="Helical" evidence="1">
    <location>
        <begin position="46"/>
        <end position="70"/>
    </location>
</feature>
<protein>
    <submittedName>
        <fullName evidence="2">Uncharacterized protein</fullName>
    </submittedName>
</protein>
<feature type="transmembrane region" description="Helical" evidence="1">
    <location>
        <begin position="177"/>
        <end position="196"/>
    </location>
</feature>
<dbReference type="EMBL" id="CP003250">
    <property type="protein sequence ID" value="AFV77227.1"/>
    <property type="molecule type" value="Genomic_DNA"/>
</dbReference>
<feature type="transmembrane region" description="Helical" evidence="1">
    <location>
        <begin position="20"/>
        <end position="40"/>
    </location>
</feature>
<evidence type="ECO:0000256" key="1">
    <source>
        <dbReference type="SAM" id="Phobius"/>
    </source>
</evidence>
<geneLocation type="plasmid" evidence="2 3">
    <name>pTHEOS01</name>
</geneLocation>
<dbReference type="HOGENOM" id="CLU_789705_0_0_0"/>
<keyword evidence="3" id="KW-1185">Reference proteome</keyword>